<keyword evidence="7 8" id="KW-0472">Membrane</keyword>
<keyword evidence="2 8" id="KW-0813">Transport</keyword>
<feature type="transmembrane region" description="Helical" evidence="8">
    <location>
        <begin position="137"/>
        <end position="159"/>
    </location>
</feature>
<dbReference type="InterPro" id="IPR035906">
    <property type="entry name" value="MetI-like_sf"/>
</dbReference>
<feature type="transmembrane region" description="Helical" evidence="8">
    <location>
        <begin position="473"/>
        <end position="494"/>
    </location>
</feature>
<feature type="transmembrane region" description="Helical" evidence="8">
    <location>
        <begin position="514"/>
        <end position="536"/>
    </location>
</feature>
<feature type="transmembrane region" description="Helical" evidence="8">
    <location>
        <begin position="368"/>
        <end position="392"/>
    </location>
</feature>
<dbReference type="EMBL" id="JBHTAP010000001">
    <property type="protein sequence ID" value="MFC7234960.1"/>
    <property type="molecule type" value="Genomic_DNA"/>
</dbReference>
<feature type="domain" description="ABC transmembrane type-1" evidence="9">
    <location>
        <begin position="423"/>
        <end position="634"/>
    </location>
</feature>
<keyword evidence="3" id="KW-1003">Cell membrane</keyword>
<dbReference type="Pfam" id="PF00528">
    <property type="entry name" value="BPD_transp_1"/>
    <property type="match status" value="2"/>
</dbReference>
<evidence type="ECO:0000256" key="3">
    <source>
        <dbReference type="ARBA" id="ARBA00022475"/>
    </source>
</evidence>
<gene>
    <name evidence="10" type="ORF">ACFQJ4_06450</name>
</gene>
<reference evidence="10 11" key="1">
    <citation type="journal article" date="2019" name="Int. J. Syst. Evol. Microbiol.">
        <title>The Global Catalogue of Microorganisms (GCM) 10K type strain sequencing project: providing services to taxonomists for standard genome sequencing and annotation.</title>
        <authorList>
            <consortium name="The Broad Institute Genomics Platform"/>
            <consortium name="The Broad Institute Genome Sequencing Center for Infectious Disease"/>
            <person name="Wu L."/>
            <person name="Ma J."/>
        </authorList>
    </citation>
    <scope>NUCLEOTIDE SEQUENCE [LARGE SCALE GENOMIC DNA]</scope>
    <source>
        <strain evidence="10 11">DT85</strain>
    </source>
</reference>
<feature type="transmembrane region" description="Helical" evidence="8">
    <location>
        <begin position="269"/>
        <end position="295"/>
    </location>
</feature>
<evidence type="ECO:0000256" key="5">
    <source>
        <dbReference type="ARBA" id="ARBA00022692"/>
    </source>
</evidence>
<dbReference type="SUPFAM" id="SSF161098">
    <property type="entry name" value="MetI-like"/>
    <property type="match status" value="2"/>
</dbReference>
<dbReference type="PROSITE" id="PS50928">
    <property type="entry name" value="ABC_TM1"/>
    <property type="match status" value="2"/>
</dbReference>
<feature type="transmembrane region" description="Helical" evidence="8">
    <location>
        <begin position="205"/>
        <end position="226"/>
    </location>
</feature>
<feature type="transmembrane region" description="Helical" evidence="8">
    <location>
        <begin position="171"/>
        <end position="193"/>
    </location>
</feature>
<evidence type="ECO:0000256" key="4">
    <source>
        <dbReference type="ARBA" id="ARBA00022519"/>
    </source>
</evidence>
<comment type="caution">
    <text evidence="10">The sequence shown here is derived from an EMBL/GenBank/DDBJ whole genome shotgun (WGS) entry which is preliminary data.</text>
</comment>
<organism evidence="10 11">
    <name type="scientific">Halosegnis marinus</name>
    <dbReference type="NCBI Taxonomy" id="3034023"/>
    <lineage>
        <taxon>Archaea</taxon>
        <taxon>Methanobacteriati</taxon>
        <taxon>Methanobacteriota</taxon>
        <taxon>Stenosarchaea group</taxon>
        <taxon>Halobacteria</taxon>
        <taxon>Halobacteriales</taxon>
        <taxon>Natronomonadaceae</taxon>
        <taxon>Halosegnis</taxon>
    </lineage>
</organism>
<dbReference type="Gene3D" id="1.10.3720.10">
    <property type="entry name" value="MetI-like"/>
    <property type="match status" value="2"/>
</dbReference>
<accession>A0ABD5ZNG5</accession>
<evidence type="ECO:0000313" key="11">
    <source>
        <dbReference type="Proteomes" id="UP001596398"/>
    </source>
</evidence>
<feature type="domain" description="ABC transmembrane type-1" evidence="9">
    <location>
        <begin position="133"/>
        <end position="336"/>
    </location>
</feature>
<dbReference type="CDD" id="cd06261">
    <property type="entry name" value="TM_PBP2"/>
    <property type="match status" value="2"/>
</dbReference>
<dbReference type="GO" id="GO:0005886">
    <property type="term" value="C:plasma membrane"/>
    <property type="evidence" value="ECO:0007669"/>
    <property type="project" value="UniProtKB-SubCell"/>
</dbReference>
<proteinExistence type="inferred from homology"/>
<feature type="transmembrane region" description="Helical" evidence="8">
    <location>
        <begin position="427"/>
        <end position="452"/>
    </location>
</feature>
<evidence type="ECO:0000256" key="7">
    <source>
        <dbReference type="ARBA" id="ARBA00023136"/>
    </source>
</evidence>
<comment type="subcellular location">
    <subcellularLocation>
        <location evidence="1">Cell inner membrane</location>
        <topology evidence="1">Multi-pass membrane protein</topology>
    </subcellularLocation>
    <subcellularLocation>
        <location evidence="8">Cell membrane</location>
        <topology evidence="8">Multi-pass membrane protein</topology>
    </subcellularLocation>
</comment>
<evidence type="ECO:0000256" key="6">
    <source>
        <dbReference type="ARBA" id="ARBA00022989"/>
    </source>
</evidence>
<dbReference type="GeneID" id="79266633"/>
<evidence type="ECO:0000313" key="10">
    <source>
        <dbReference type="EMBL" id="MFC7234960.1"/>
    </source>
</evidence>
<feature type="transmembrane region" description="Helical" evidence="8">
    <location>
        <begin position="616"/>
        <end position="634"/>
    </location>
</feature>
<evidence type="ECO:0000256" key="8">
    <source>
        <dbReference type="RuleBase" id="RU363032"/>
    </source>
</evidence>
<sequence length="643" mass="66006">MAGSRTGHALSRRAERVALPLAGLATALLLVVMLYYPVGTVLAEAVAGDGLSLAPLADVLSDPFYVGALAGAVADPAGVPAGVLRWAAGSAAALGSALVAVPAAALAPDATVLGALARLWATLVGVAPPFGLFGFTVWQALLSTVASLALGLPGAYALARFEFPGRRALESLTAVPFVLPSIMVAVGFVAAFGASGPLNDLLRAVGLPTVELLFSLEIIVLAHAFYNAPLVTRIVAAAWENVDARAVETARSLGASRRRAFRDVVVPQLLPAAATGALLTFIFTFMSFPIVLALGGLEFATVEVWLYDRVRQLELTEAAALAVLETLVSLGLTYAYLRYEDAVSRGDRVSSPLAREPLFGLDAKRLALGAYGLVVLVVFALPIASMLVASVAGPNGPTVQYYEFLIQRGETATAAQVNPAVAVRNSLLFGVGTLLVAVPMGIVLALASVSGGDARFLPRGLVPDALAGAGRRFVGVAAMLPFAVSGVVVGLGLLQGLVFGVEVFGARVALGGPLAIVAAHATGAYPFVVRNVAPLLGGLDRRLVESARALGATRARALVDIEVPLVMPGVAAGAAFAFAISIGEFDSTVILAEGSDAYTMPVAVERFLGRQTLGRATAMGSVLLAVTAGAFVVIDRVGGRYRE</sequence>
<feature type="transmembrane region" description="Helical" evidence="8">
    <location>
        <begin position="315"/>
        <end position="337"/>
    </location>
</feature>
<dbReference type="PANTHER" id="PTHR43357:SF4">
    <property type="entry name" value="INNER MEMBRANE ABC TRANSPORTER PERMEASE PROTEIN YDCV"/>
    <property type="match status" value="1"/>
</dbReference>
<feature type="transmembrane region" description="Helical" evidence="8">
    <location>
        <begin position="557"/>
        <end position="582"/>
    </location>
</feature>
<dbReference type="InterPro" id="IPR000515">
    <property type="entry name" value="MetI-like"/>
</dbReference>
<evidence type="ECO:0000259" key="9">
    <source>
        <dbReference type="PROSITE" id="PS50928"/>
    </source>
</evidence>
<dbReference type="AlphaFoldDB" id="A0ABD5ZNG5"/>
<feature type="transmembrane region" description="Helical" evidence="8">
    <location>
        <begin position="63"/>
        <end position="84"/>
    </location>
</feature>
<feature type="transmembrane region" description="Helical" evidence="8">
    <location>
        <begin position="21"/>
        <end position="43"/>
    </location>
</feature>
<keyword evidence="6 8" id="KW-1133">Transmembrane helix</keyword>
<evidence type="ECO:0000256" key="2">
    <source>
        <dbReference type="ARBA" id="ARBA00022448"/>
    </source>
</evidence>
<feature type="transmembrane region" description="Helical" evidence="8">
    <location>
        <begin position="91"/>
        <end position="117"/>
    </location>
</feature>
<comment type="similarity">
    <text evidence="8">Belongs to the binding-protein-dependent transport system permease family.</text>
</comment>
<dbReference type="Proteomes" id="UP001596398">
    <property type="component" value="Unassembled WGS sequence"/>
</dbReference>
<keyword evidence="11" id="KW-1185">Reference proteome</keyword>
<keyword evidence="4" id="KW-0997">Cell inner membrane</keyword>
<protein>
    <submittedName>
        <fullName evidence="10">ABC transporter permease</fullName>
    </submittedName>
</protein>
<dbReference type="RefSeq" id="WP_276235980.1">
    <property type="nucleotide sequence ID" value="NZ_CP119802.1"/>
</dbReference>
<keyword evidence="5 8" id="KW-0812">Transmembrane</keyword>
<dbReference type="PANTHER" id="PTHR43357">
    <property type="entry name" value="INNER MEMBRANE ABC TRANSPORTER PERMEASE PROTEIN YDCV"/>
    <property type="match status" value="1"/>
</dbReference>
<evidence type="ECO:0000256" key="1">
    <source>
        <dbReference type="ARBA" id="ARBA00004429"/>
    </source>
</evidence>
<name>A0ABD5ZNG5_9EURY</name>